<keyword evidence="3" id="KW-1185">Reference proteome</keyword>
<comment type="caution">
    <text evidence="2">The sequence shown here is derived from an EMBL/GenBank/DDBJ whole genome shotgun (WGS) entry which is preliminary data.</text>
</comment>
<protein>
    <recommendedName>
        <fullName evidence="1">JmjC domain-containing protein</fullName>
    </recommendedName>
</protein>
<evidence type="ECO:0000313" key="2">
    <source>
        <dbReference type="EMBL" id="KAK3303225.1"/>
    </source>
</evidence>
<reference evidence="2" key="1">
    <citation type="journal article" date="2023" name="Mol. Phylogenet. Evol.">
        <title>Genome-scale phylogeny and comparative genomics of the fungal order Sordariales.</title>
        <authorList>
            <person name="Hensen N."/>
            <person name="Bonometti L."/>
            <person name="Westerberg I."/>
            <person name="Brannstrom I.O."/>
            <person name="Guillou S."/>
            <person name="Cros-Aarteil S."/>
            <person name="Calhoun S."/>
            <person name="Haridas S."/>
            <person name="Kuo A."/>
            <person name="Mondo S."/>
            <person name="Pangilinan J."/>
            <person name="Riley R."/>
            <person name="LaButti K."/>
            <person name="Andreopoulos B."/>
            <person name="Lipzen A."/>
            <person name="Chen C."/>
            <person name="Yan M."/>
            <person name="Daum C."/>
            <person name="Ng V."/>
            <person name="Clum A."/>
            <person name="Steindorff A."/>
            <person name="Ohm R.A."/>
            <person name="Martin F."/>
            <person name="Silar P."/>
            <person name="Natvig D.O."/>
            <person name="Lalanne C."/>
            <person name="Gautier V."/>
            <person name="Ament-Velasquez S.L."/>
            <person name="Kruys A."/>
            <person name="Hutchinson M.I."/>
            <person name="Powell A.J."/>
            <person name="Barry K."/>
            <person name="Miller A.N."/>
            <person name="Grigoriev I.V."/>
            <person name="Debuchy R."/>
            <person name="Gladieux P."/>
            <person name="Hiltunen Thoren M."/>
            <person name="Johannesson H."/>
        </authorList>
    </citation>
    <scope>NUCLEOTIDE SEQUENCE</scope>
    <source>
        <strain evidence="2">CBS 333.67</strain>
    </source>
</reference>
<accession>A0AAJ0GNZ9</accession>
<gene>
    <name evidence="2" type="ORF">B0T15DRAFT_365181</name>
</gene>
<feature type="non-terminal residue" evidence="2">
    <location>
        <position position="1"/>
    </location>
</feature>
<dbReference type="PROSITE" id="PS51184">
    <property type="entry name" value="JMJC"/>
    <property type="match status" value="1"/>
</dbReference>
<dbReference type="GeneID" id="87882998"/>
<dbReference type="PANTHER" id="PTHR12461">
    <property type="entry name" value="HYPOXIA-INDUCIBLE FACTOR 1 ALPHA INHIBITOR-RELATED"/>
    <property type="match status" value="1"/>
</dbReference>
<evidence type="ECO:0000259" key="1">
    <source>
        <dbReference type="PROSITE" id="PS51184"/>
    </source>
</evidence>
<reference evidence="2" key="2">
    <citation type="submission" date="2023-06" db="EMBL/GenBank/DDBJ databases">
        <authorList>
            <consortium name="Lawrence Berkeley National Laboratory"/>
            <person name="Mondo S.J."/>
            <person name="Hensen N."/>
            <person name="Bonometti L."/>
            <person name="Westerberg I."/>
            <person name="Brannstrom I.O."/>
            <person name="Guillou S."/>
            <person name="Cros-Aarteil S."/>
            <person name="Calhoun S."/>
            <person name="Haridas S."/>
            <person name="Kuo A."/>
            <person name="Pangilinan J."/>
            <person name="Riley R."/>
            <person name="Labutti K."/>
            <person name="Andreopoulos B."/>
            <person name="Lipzen A."/>
            <person name="Chen C."/>
            <person name="Yanf M."/>
            <person name="Daum C."/>
            <person name="Ng V."/>
            <person name="Clum A."/>
            <person name="Steindorff A."/>
            <person name="Ohm R."/>
            <person name="Martin F."/>
            <person name="Silar P."/>
            <person name="Natvig D."/>
            <person name="Lalanne C."/>
            <person name="Gautier V."/>
            <person name="Ament-Velasquez S.L."/>
            <person name="Kruys A."/>
            <person name="Hutchinson M.I."/>
            <person name="Powell A.J."/>
            <person name="Barry K."/>
            <person name="Miller A.N."/>
            <person name="Grigoriev I.V."/>
            <person name="Debuchy R."/>
            <person name="Gladieux P."/>
            <person name="Thoren M.H."/>
            <person name="Johannesson H."/>
        </authorList>
    </citation>
    <scope>NUCLEOTIDE SEQUENCE</scope>
    <source>
        <strain evidence="2">CBS 333.67</strain>
    </source>
</reference>
<dbReference type="AlphaFoldDB" id="A0AAJ0GNZ9"/>
<evidence type="ECO:0000313" key="3">
    <source>
        <dbReference type="Proteomes" id="UP001273166"/>
    </source>
</evidence>
<dbReference type="SMART" id="SM00558">
    <property type="entry name" value="JmjC"/>
    <property type="match status" value="1"/>
</dbReference>
<dbReference type="PANTHER" id="PTHR12461:SF105">
    <property type="entry name" value="HYPOXIA-INDUCIBLE FACTOR 1-ALPHA INHIBITOR"/>
    <property type="match status" value="1"/>
</dbReference>
<dbReference type="Proteomes" id="UP001273166">
    <property type="component" value="Unassembled WGS sequence"/>
</dbReference>
<dbReference type="Pfam" id="PF13621">
    <property type="entry name" value="Cupin_8"/>
    <property type="match status" value="1"/>
</dbReference>
<feature type="domain" description="JmjC" evidence="1">
    <location>
        <begin position="91"/>
        <end position="259"/>
    </location>
</feature>
<name>A0AAJ0GNZ9_9PEZI</name>
<sequence length="259" mass="29287">PPVFFPGSKKWFIPNHKRSSADLSPYLSERLNDHMVPFELVLAGDGELGTTRFIRFDAPFALFVAALAYNKAHLARECFADLYITQFPLSDLPKELQDDFPMPEFLAAADPAPVDNAVPDVYSSSLWLGLEPTYTPWHCDPNHNLFCQLAGSKVIRLMPPEAGLMLFQKVKRGLGGPGSPFIRGEEMMQGPERKAFFDAVWSAAPPEGMLEVELRPRDVLYLNKHWWHSVRSVGDSGRLNASVNWWFQWRNLSPSRGWG</sequence>
<dbReference type="InterPro" id="IPR003347">
    <property type="entry name" value="JmjC_dom"/>
</dbReference>
<dbReference type="RefSeq" id="XP_062719005.1">
    <property type="nucleotide sequence ID" value="XM_062864169.1"/>
</dbReference>
<proteinExistence type="predicted"/>
<dbReference type="InterPro" id="IPR041667">
    <property type="entry name" value="Cupin_8"/>
</dbReference>
<dbReference type="EMBL" id="JAUDZG010000006">
    <property type="protein sequence ID" value="KAK3303225.1"/>
    <property type="molecule type" value="Genomic_DNA"/>
</dbReference>
<dbReference type="Gene3D" id="2.60.120.650">
    <property type="entry name" value="Cupin"/>
    <property type="match status" value="1"/>
</dbReference>
<organism evidence="2 3">
    <name type="scientific">Chaetomium strumarium</name>
    <dbReference type="NCBI Taxonomy" id="1170767"/>
    <lineage>
        <taxon>Eukaryota</taxon>
        <taxon>Fungi</taxon>
        <taxon>Dikarya</taxon>
        <taxon>Ascomycota</taxon>
        <taxon>Pezizomycotina</taxon>
        <taxon>Sordariomycetes</taxon>
        <taxon>Sordariomycetidae</taxon>
        <taxon>Sordariales</taxon>
        <taxon>Chaetomiaceae</taxon>
        <taxon>Chaetomium</taxon>
    </lineage>
</organism>
<dbReference type="SUPFAM" id="SSF51197">
    <property type="entry name" value="Clavaminate synthase-like"/>
    <property type="match status" value="1"/>
</dbReference>
<feature type="non-terminal residue" evidence="2">
    <location>
        <position position="259"/>
    </location>
</feature>